<dbReference type="EMBL" id="FOCQ01000009">
    <property type="protein sequence ID" value="SEN34059.1"/>
    <property type="molecule type" value="Genomic_DNA"/>
</dbReference>
<keyword evidence="2" id="KW-0645">Protease</keyword>
<evidence type="ECO:0000313" key="3">
    <source>
        <dbReference type="Proteomes" id="UP000199695"/>
    </source>
</evidence>
<accession>A0A1H8FQW5</accession>
<name>A0A1H8FQW5_9BACL</name>
<dbReference type="GO" id="GO:0008233">
    <property type="term" value="F:peptidase activity"/>
    <property type="evidence" value="ECO:0007669"/>
    <property type="project" value="UniProtKB-KW"/>
</dbReference>
<keyword evidence="3" id="KW-1185">Reference proteome</keyword>
<keyword evidence="2" id="KW-0378">Hydrolase</keyword>
<dbReference type="GO" id="GO:0006508">
    <property type="term" value="P:proteolysis"/>
    <property type="evidence" value="ECO:0007669"/>
    <property type="project" value="UniProtKB-KW"/>
</dbReference>
<evidence type="ECO:0000313" key="2">
    <source>
        <dbReference type="EMBL" id="SEN34059.1"/>
    </source>
</evidence>
<dbReference type="AlphaFoldDB" id="A0A1H8FQW5"/>
<feature type="domain" description="Peptidase C39-like" evidence="1">
    <location>
        <begin position="36"/>
        <end position="160"/>
    </location>
</feature>
<dbReference type="Proteomes" id="UP000199695">
    <property type="component" value="Unassembled WGS sequence"/>
</dbReference>
<sequence>MGKVKLFLVLILFALPFAAGLQWITSEPANAYGAYVPEIQQAYSNWCWAASGAAVSRYKGKNVSQYNFAYAVKGGYYNNPATSYEIRKGLSYYGLRSRWTNYYGNWYYPNFSFIQSQINHGRPMIPLIWWTNGATIGHFVVMDGYFTSNNTNYVEYMDPWYGDHYYMNFNSFKRNNNFFWRELIYDVGY</sequence>
<dbReference type="Gene3D" id="3.90.70.10">
    <property type="entry name" value="Cysteine proteinases"/>
    <property type="match status" value="1"/>
</dbReference>
<dbReference type="OrthoDB" id="123420at2"/>
<dbReference type="STRING" id="1173111.SAMN05444955_10920"/>
<dbReference type="RefSeq" id="WP_089969100.1">
    <property type="nucleotide sequence ID" value="NZ_FOCQ01000009.1"/>
</dbReference>
<gene>
    <name evidence="2" type="ORF">SAMN05444955_10920</name>
</gene>
<dbReference type="InterPro" id="IPR039564">
    <property type="entry name" value="Peptidase_C39-like"/>
</dbReference>
<reference evidence="2 3" key="1">
    <citation type="submission" date="2016-10" db="EMBL/GenBank/DDBJ databases">
        <authorList>
            <person name="de Groot N.N."/>
        </authorList>
    </citation>
    <scope>NUCLEOTIDE SEQUENCE [LARGE SCALE GENOMIC DNA]</scope>
    <source>
        <strain evidence="2 3">DSM 46701</strain>
    </source>
</reference>
<proteinExistence type="predicted"/>
<protein>
    <submittedName>
        <fullName evidence="2">Papain-like cysteine protease AvrRpt2</fullName>
    </submittedName>
</protein>
<evidence type="ECO:0000259" key="1">
    <source>
        <dbReference type="Pfam" id="PF13529"/>
    </source>
</evidence>
<dbReference type="Pfam" id="PF13529">
    <property type="entry name" value="Peptidase_C39_2"/>
    <property type="match status" value="1"/>
</dbReference>
<organism evidence="2 3">
    <name type="scientific">Lihuaxuella thermophila</name>
    <dbReference type="NCBI Taxonomy" id="1173111"/>
    <lineage>
        <taxon>Bacteria</taxon>
        <taxon>Bacillati</taxon>
        <taxon>Bacillota</taxon>
        <taxon>Bacilli</taxon>
        <taxon>Bacillales</taxon>
        <taxon>Thermoactinomycetaceae</taxon>
        <taxon>Lihuaxuella</taxon>
    </lineage>
</organism>